<comment type="caution">
    <text evidence="1">The sequence shown here is derived from an EMBL/GenBank/DDBJ whole genome shotgun (WGS) entry which is preliminary data.</text>
</comment>
<protein>
    <submittedName>
        <fullName evidence="1">Uncharacterized protein</fullName>
    </submittedName>
</protein>
<name>A0A5J9UP15_9POAL</name>
<dbReference type="Gramene" id="TVU24927">
    <property type="protein sequence ID" value="TVU24927"/>
    <property type="gene ID" value="EJB05_27393"/>
</dbReference>
<gene>
    <name evidence="1" type="ORF">EJB05_27393</name>
</gene>
<proteinExistence type="predicted"/>
<accession>A0A5J9UP15</accession>
<keyword evidence="2" id="KW-1185">Reference proteome</keyword>
<feature type="non-terminal residue" evidence="1">
    <location>
        <position position="1"/>
    </location>
</feature>
<dbReference type="Proteomes" id="UP000324897">
    <property type="component" value="Chromosome 2"/>
</dbReference>
<evidence type="ECO:0000313" key="1">
    <source>
        <dbReference type="EMBL" id="TVU24927.1"/>
    </source>
</evidence>
<organism evidence="1 2">
    <name type="scientific">Eragrostis curvula</name>
    <name type="common">weeping love grass</name>
    <dbReference type="NCBI Taxonomy" id="38414"/>
    <lineage>
        <taxon>Eukaryota</taxon>
        <taxon>Viridiplantae</taxon>
        <taxon>Streptophyta</taxon>
        <taxon>Embryophyta</taxon>
        <taxon>Tracheophyta</taxon>
        <taxon>Spermatophyta</taxon>
        <taxon>Magnoliopsida</taxon>
        <taxon>Liliopsida</taxon>
        <taxon>Poales</taxon>
        <taxon>Poaceae</taxon>
        <taxon>PACMAD clade</taxon>
        <taxon>Chloridoideae</taxon>
        <taxon>Eragrostideae</taxon>
        <taxon>Eragrostidinae</taxon>
        <taxon>Eragrostis</taxon>
    </lineage>
</organism>
<dbReference type="EMBL" id="RWGY01000013">
    <property type="protein sequence ID" value="TVU24927.1"/>
    <property type="molecule type" value="Genomic_DNA"/>
</dbReference>
<reference evidence="1 2" key="1">
    <citation type="journal article" date="2019" name="Sci. Rep.">
        <title>A high-quality genome of Eragrostis curvula grass provides insights into Poaceae evolution and supports new strategies to enhance forage quality.</title>
        <authorList>
            <person name="Carballo J."/>
            <person name="Santos B.A.C.M."/>
            <person name="Zappacosta D."/>
            <person name="Garbus I."/>
            <person name="Selva J.P."/>
            <person name="Gallo C.A."/>
            <person name="Diaz A."/>
            <person name="Albertini E."/>
            <person name="Caccamo M."/>
            <person name="Echenique V."/>
        </authorList>
    </citation>
    <scope>NUCLEOTIDE SEQUENCE [LARGE SCALE GENOMIC DNA]</scope>
    <source>
        <strain evidence="2">cv. Victoria</strain>
        <tissue evidence="1">Leaf</tissue>
    </source>
</reference>
<dbReference type="AlphaFoldDB" id="A0A5J9UP15"/>
<sequence length="114" mass="13586">MLRSRERDQAWFQVEYFHSMNVGYLEPMARSCLPGDIMHEEFEELCAYLSKQYYRRVIFLKPLFALCEAEFVFKRYGGDCMWKRRGYRFSLSSSQADSVVGFVSHFICDVNLHL</sequence>
<evidence type="ECO:0000313" key="2">
    <source>
        <dbReference type="Proteomes" id="UP000324897"/>
    </source>
</evidence>